<accession>A0A8X6IKD1</accession>
<evidence type="ECO:0000313" key="2">
    <source>
        <dbReference type="Proteomes" id="UP000887013"/>
    </source>
</evidence>
<sequence>MNLLHPTLRILSPPVLKDFGGILKCEKWDRRNFTLHSPQEEGHPGSPLCHREVNRGDFTSVALHYFGVVCAKVGKLFGDQPGRMPSRYRVFVQFGQMTTDGTGGLDVTS</sequence>
<comment type="caution">
    <text evidence="1">The sequence shown here is derived from an EMBL/GenBank/DDBJ whole genome shotgun (WGS) entry which is preliminary data.</text>
</comment>
<proteinExistence type="predicted"/>
<dbReference type="AlphaFoldDB" id="A0A8X6IKD1"/>
<gene>
    <name evidence="1" type="ORF">NPIL_411721</name>
</gene>
<name>A0A8X6IKD1_NEPPI</name>
<organism evidence="1 2">
    <name type="scientific">Nephila pilipes</name>
    <name type="common">Giant wood spider</name>
    <name type="synonym">Nephila maculata</name>
    <dbReference type="NCBI Taxonomy" id="299642"/>
    <lineage>
        <taxon>Eukaryota</taxon>
        <taxon>Metazoa</taxon>
        <taxon>Ecdysozoa</taxon>
        <taxon>Arthropoda</taxon>
        <taxon>Chelicerata</taxon>
        <taxon>Arachnida</taxon>
        <taxon>Araneae</taxon>
        <taxon>Araneomorphae</taxon>
        <taxon>Entelegynae</taxon>
        <taxon>Araneoidea</taxon>
        <taxon>Nephilidae</taxon>
        <taxon>Nephila</taxon>
    </lineage>
</organism>
<protein>
    <submittedName>
        <fullName evidence="1">Uncharacterized protein</fullName>
    </submittedName>
</protein>
<keyword evidence="2" id="KW-1185">Reference proteome</keyword>
<evidence type="ECO:0000313" key="1">
    <source>
        <dbReference type="EMBL" id="GFS49512.1"/>
    </source>
</evidence>
<dbReference type="EMBL" id="BMAW01045360">
    <property type="protein sequence ID" value="GFS49512.1"/>
    <property type="molecule type" value="Genomic_DNA"/>
</dbReference>
<dbReference type="Proteomes" id="UP000887013">
    <property type="component" value="Unassembled WGS sequence"/>
</dbReference>
<reference evidence="1" key="1">
    <citation type="submission" date="2020-08" db="EMBL/GenBank/DDBJ databases">
        <title>Multicomponent nature underlies the extraordinary mechanical properties of spider dragline silk.</title>
        <authorList>
            <person name="Kono N."/>
            <person name="Nakamura H."/>
            <person name="Mori M."/>
            <person name="Yoshida Y."/>
            <person name="Ohtoshi R."/>
            <person name="Malay A.D."/>
            <person name="Moran D.A.P."/>
            <person name="Tomita M."/>
            <person name="Numata K."/>
            <person name="Arakawa K."/>
        </authorList>
    </citation>
    <scope>NUCLEOTIDE SEQUENCE</scope>
</reference>